<dbReference type="Proteomes" id="UP001314229">
    <property type="component" value="Unassembled WGS sequence"/>
</dbReference>
<proteinExistence type="predicted"/>
<evidence type="ECO:0000256" key="6">
    <source>
        <dbReference type="SAM" id="MobiDB-lite"/>
    </source>
</evidence>
<evidence type="ECO:0008006" key="9">
    <source>
        <dbReference type="Google" id="ProtNLM"/>
    </source>
</evidence>
<gene>
    <name evidence="7" type="ORF">FSCOSCO3_A025009</name>
</gene>
<keyword evidence="3" id="KW-0863">Zinc-finger</keyword>
<accession>A0AAV1PP80</accession>
<dbReference type="InterPro" id="IPR012337">
    <property type="entry name" value="RNaseH-like_sf"/>
</dbReference>
<keyword evidence="2" id="KW-0479">Metal-binding</keyword>
<dbReference type="InterPro" id="IPR052035">
    <property type="entry name" value="ZnF_BED_domain_contain"/>
</dbReference>
<evidence type="ECO:0000256" key="2">
    <source>
        <dbReference type="ARBA" id="ARBA00022723"/>
    </source>
</evidence>
<dbReference type="GO" id="GO:0008270">
    <property type="term" value="F:zinc ion binding"/>
    <property type="evidence" value="ECO:0007669"/>
    <property type="project" value="UniProtKB-KW"/>
</dbReference>
<organism evidence="7 8">
    <name type="scientific">Scomber scombrus</name>
    <name type="common">Atlantic mackerel</name>
    <name type="synonym">Scomber vernalis</name>
    <dbReference type="NCBI Taxonomy" id="13677"/>
    <lineage>
        <taxon>Eukaryota</taxon>
        <taxon>Metazoa</taxon>
        <taxon>Chordata</taxon>
        <taxon>Craniata</taxon>
        <taxon>Vertebrata</taxon>
        <taxon>Euteleostomi</taxon>
        <taxon>Actinopterygii</taxon>
        <taxon>Neopterygii</taxon>
        <taxon>Teleostei</taxon>
        <taxon>Neoteleostei</taxon>
        <taxon>Acanthomorphata</taxon>
        <taxon>Pelagiaria</taxon>
        <taxon>Scombriformes</taxon>
        <taxon>Scombridae</taxon>
        <taxon>Scomber</taxon>
    </lineage>
</organism>
<dbReference type="AlphaFoldDB" id="A0AAV1PP80"/>
<keyword evidence="4" id="KW-0862">Zinc</keyword>
<name>A0AAV1PP80_SCOSC</name>
<dbReference type="SUPFAM" id="SSF53098">
    <property type="entry name" value="Ribonuclease H-like"/>
    <property type="match status" value="1"/>
</dbReference>
<protein>
    <recommendedName>
        <fullName evidence="9">DUF659 domain-containing protein</fullName>
    </recommendedName>
</protein>
<evidence type="ECO:0000256" key="3">
    <source>
        <dbReference type="ARBA" id="ARBA00022771"/>
    </source>
</evidence>
<keyword evidence="5" id="KW-0539">Nucleus</keyword>
<dbReference type="GO" id="GO:0005634">
    <property type="term" value="C:nucleus"/>
    <property type="evidence" value="ECO:0007669"/>
    <property type="project" value="UniProtKB-SubCell"/>
</dbReference>
<reference evidence="7 8" key="1">
    <citation type="submission" date="2024-01" db="EMBL/GenBank/DDBJ databases">
        <authorList>
            <person name="Alioto T."/>
            <person name="Alioto T."/>
            <person name="Gomez Garrido J."/>
        </authorList>
    </citation>
    <scope>NUCLEOTIDE SEQUENCE [LARGE SCALE GENOMIC DNA]</scope>
</reference>
<feature type="compositionally biased region" description="Gly residues" evidence="6">
    <location>
        <begin position="253"/>
        <end position="262"/>
    </location>
</feature>
<evidence type="ECO:0000256" key="1">
    <source>
        <dbReference type="ARBA" id="ARBA00004123"/>
    </source>
</evidence>
<dbReference type="EMBL" id="CAWUFR010000212">
    <property type="protein sequence ID" value="CAK6972749.1"/>
    <property type="molecule type" value="Genomic_DNA"/>
</dbReference>
<keyword evidence="8" id="KW-1185">Reference proteome</keyword>
<dbReference type="PANTHER" id="PTHR46481:SF10">
    <property type="entry name" value="ZINC FINGER BED DOMAIN-CONTAINING PROTEIN 39"/>
    <property type="match status" value="1"/>
</dbReference>
<dbReference type="PANTHER" id="PTHR46481">
    <property type="entry name" value="ZINC FINGER BED DOMAIN-CONTAINING PROTEIN 4"/>
    <property type="match status" value="1"/>
</dbReference>
<evidence type="ECO:0000256" key="5">
    <source>
        <dbReference type="ARBA" id="ARBA00023242"/>
    </source>
</evidence>
<feature type="region of interest" description="Disordered" evidence="6">
    <location>
        <begin position="239"/>
        <end position="262"/>
    </location>
</feature>
<evidence type="ECO:0000313" key="8">
    <source>
        <dbReference type="Proteomes" id="UP001314229"/>
    </source>
</evidence>
<evidence type="ECO:0000256" key="4">
    <source>
        <dbReference type="ARBA" id="ARBA00022833"/>
    </source>
</evidence>
<comment type="subcellular location">
    <subcellularLocation>
        <location evidence="1">Nucleus</location>
    </subcellularLocation>
</comment>
<sequence>MTSCLLDCFEFAERHTADNLAEELLRVAKEWQVDDKVVCFVTDNAANITKAIKNTINLMIKNALKVVKPTVDKVKAIVELFHKSTVATEKYKSTQRKMGMYELRPKQECATRWNSTFYILKRILESKDAIITLSQKEWETGKEVCTILEPLEEVTGDKCRKGLQRVTVLNQQNVMVDKAKELANALCASMDRTFLRMEYDPVLSETTALDPRFKKFAFSDNRAVNEALQRISAAAARCNPSSLSAPPSEGQEGEVGAGVGSS</sequence>
<evidence type="ECO:0000313" key="7">
    <source>
        <dbReference type="EMBL" id="CAK6972749.1"/>
    </source>
</evidence>
<comment type="caution">
    <text evidence="7">The sequence shown here is derived from an EMBL/GenBank/DDBJ whole genome shotgun (WGS) entry which is preliminary data.</text>
</comment>